<proteinExistence type="predicted"/>
<evidence type="ECO:0008006" key="3">
    <source>
        <dbReference type="Google" id="ProtNLM"/>
    </source>
</evidence>
<sequence length="98" mass="11096">MQIFGVDFTSAPRKSKPITCAVCRLEGDLLALECIEELTSLDAFEKWLYQAGPWIAGMDFPFSQPRKLIKNQCKRVFDLVKDFGTSKSPKSTRPSTTY</sequence>
<dbReference type="OrthoDB" id="8557416at2"/>
<accession>A0A1T2KNF0</accession>
<reference evidence="1 2" key="1">
    <citation type="submission" date="2016-11" db="EMBL/GenBank/DDBJ databases">
        <title>Mixed transmission modes and dynamic genome evolution in an obligate animal-bacterial symbiosis.</title>
        <authorList>
            <person name="Russell S.L."/>
            <person name="Corbett-Detig R.B."/>
            <person name="Cavanaugh C.M."/>
        </authorList>
    </citation>
    <scope>NUCLEOTIDE SEQUENCE [LARGE SCALE GENOMIC DNA]</scope>
    <source>
        <strain evidence="1">Se-Cadez</strain>
    </source>
</reference>
<evidence type="ECO:0000313" key="1">
    <source>
        <dbReference type="EMBL" id="OOZ34404.1"/>
    </source>
</evidence>
<organism evidence="1 2">
    <name type="scientific">Solemya velesiana gill symbiont</name>
    <dbReference type="NCBI Taxonomy" id="1918948"/>
    <lineage>
        <taxon>Bacteria</taxon>
        <taxon>Pseudomonadati</taxon>
        <taxon>Pseudomonadota</taxon>
        <taxon>Gammaproteobacteria</taxon>
        <taxon>sulfur-oxidizing symbionts</taxon>
    </lineage>
</organism>
<evidence type="ECO:0000313" key="2">
    <source>
        <dbReference type="Proteomes" id="UP000190896"/>
    </source>
</evidence>
<dbReference type="AlphaFoldDB" id="A0A1T2KNF0"/>
<name>A0A1T2KNF0_9GAMM</name>
<comment type="caution">
    <text evidence="1">The sequence shown here is derived from an EMBL/GenBank/DDBJ whole genome shotgun (WGS) entry which is preliminary data.</text>
</comment>
<protein>
    <recommendedName>
        <fullName evidence="3">DUF429 domain-containing protein</fullName>
    </recommendedName>
</protein>
<keyword evidence="2" id="KW-1185">Reference proteome</keyword>
<dbReference type="EMBL" id="MPRJ01000111">
    <property type="protein sequence ID" value="OOZ34404.1"/>
    <property type="molecule type" value="Genomic_DNA"/>
</dbReference>
<gene>
    <name evidence="1" type="ORF">BOW51_12140</name>
</gene>
<dbReference type="RefSeq" id="WP_078488265.1">
    <property type="nucleotide sequence ID" value="NZ_MPRJ01000111.1"/>
</dbReference>
<dbReference type="Proteomes" id="UP000190896">
    <property type="component" value="Unassembled WGS sequence"/>
</dbReference>